<dbReference type="EMBL" id="JBJKBG010000005">
    <property type="protein sequence ID" value="KAL3740509.1"/>
    <property type="molecule type" value="Genomic_DNA"/>
</dbReference>
<gene>
    <name evidence="2" type="ORF">ACJRO7_021741</name>
</gene>
<evidence type="ECO:0000256" key="1">
    <source>
        <dbReference type="SAM" id="MobiDB-lite"/>
    </source>
</evidence>
<dbReference type="PANTHER" id="PTHR24359">
    <property type="entry name" value="SERINE/THREONINE-PROTEIN KINASE SBK1"/>
    <property type="match status" value="1"/>
</dbReference>
<comment type="caution">
    <text evidence="2">The sequence shown here is derived from an EMBL/GenBank/DDBJ whole genome shotgun (WGS) entry which is preliminary data.</text>
</comment>
<feature type="compositionally biased region" description="Basic and acidic residues" evidence="1">
    <location>
        <begin position="1"/>
        <end position="14"/>
    </location>
</feature>
<dbReference type="Proteomes" id="UP001634007">
    <property type="component" value="Unassembled WGS sequence"/>
</dbReference>
<reference evidence="2 3" key="1">
    <citation type="submission" date="2024-11" db="EMBL/GenBank/DDBJ databases">
        <title>Chromosome-level genome assembly of Eucalyptus globulus Labill. provides insights into its genome evolution.</title>
        <authorList>
            <person name="Li X."/>
        </authorList>
    </citation>
    <scope>NUCLEOTIDE SEQUENCE [LARGE SCALE GENOMIC DNA]</scope>
    <source>
        <strain evidence="2">CL2024</strain>
        <tissue evidence="2">Fresh tender leaves</tissue>
    </source>
</reference>
<name>A0ABD3KKW2_EUCGL</name>
<accession>A0ABD3KKW2</accession>
<keyword evidence="3" id="KW-1185">Reference proteome</keyword>
<dbReference type="AlphaFoldDB" id="A0ABD3KKW2"/>
<evidence type="ECO:0000313" key="3">
    <source>
        <dbReference type="Proteomes" id="UP001634007"/>
    </source>
</evidence>
<organism evidence="2 3">
    <name type="scientific">Eucalyptus globulus</name>
    <name type="common">Tasmanian blue gum</name>
    <dbReference type="NCBI Taxonomy" id="34317"/>
    <lineage>
        <taxon>Eukaryota</taxon>
        <taxon>Viridiplantae</taxon>
        <taxon>Streptophyta</taxon>
        <taxon>Embryophyta</taxon>
        <taxon>Tracheophyta</taxon>
        <taxon>Spermatophyta</taxon>
        <taxon>Magnoliopsida</taxon>
        <taxon>eudicotyledons</taxon>
        <taxon>Gunneridae</taxon>
        <taxon>Pentapetalae</taxon>
        <taxon>rosids</taxon>
        <taxon>malvids</taxon>
        <taxon>Myrtales</taxon>
        <taxon>Myrtaceae</taxon>
        <taxon>Myrtoideae</taxon>
        <taxon>Eucalypteae</taxon>
        <taxon>Eucalyptus</taxon>
    </lineage>
</organism>
<protein>
    <submittedName>
        <fullName evidence="2">Uncharacterized protein</fullName>
    </submittedName>
</protein>
<dbReference type="PANTHER" id="PTHR24359:SF1">
    <property type="entry name" value="INHIBITOR OF NUCLEAR FACTOR KAPPA-B KINASE EPSILON SUBUNIT HOMOLOG 1-RELATED"/>
    <property type="match status" value="1"/>
</dbReference>
<evidence type="ECO:0000313" key="2">
    <source>
        <dbReference type="EMBL" id="KAL3740509.1"/>
    </source>
</evidence>
<proteinExistence type="predicted"/>
<feature type="region of interest" description="Disordered" evidence="1">
    <location>
        <begin position="1"/>
        <end position="32"/>
    </location>
</feature>
<sequence length="256" mass="28340">MCKLSNDDASRDAASEITCEDGGENASISGEIGSENVLSSVGEDGISSNSELKVENDSNVAFDFASRQQDVMVMSNASTDEQDAESLVGKHEISIKCKRNCDQHLDNPKPWMCRRPPDESLDLSHQYCDFSFCGVEDYLPDGFYDAGRDQPFMPLSSSERNLPIDSREVILVDRDRDEVLDAVTLSVQGLVTDHFGGCDRNAIIERTRKAVSGSNYRKPFVCTCLTGSRDYGDSSVNQMLNNQDIILSDLYIEQFS</sequence>